<dbReference type="EMBL" id="QKYT01000094">
    <property type="protein sequence ID" value="RIA93907.1"/>
    <property type="molecule type" value="Genomic_DNA"/>
</dbReference>
<name>A0A397TC87_9GLOM</name>
<reference evidence="1 2" key="1">
    <citation type="submission" date="2018-06" db="EMBL/GenBank/DDBJ databases">
        <title>Comparative genomics reveals the genomic features of Rhizophagus irregularis, R. cerebriforme, R. diaphanum and Gigaspora rosea, and their symbiotic lifestyle signature.</title>
        <authorList>
            <person name="Morin E."/>
            <person name="San Clemente H."/>
            <person name="Chen E.C.H."/>
            <person name="De La Providencia I."/>
            <person name="Hainaut M."/>
            <person name="Kuo A."/>
            <person name="Kohler A."/>
            <person name="Murat C."/>
            <person name="Tang N."/>
            <person name="Roy S."/>
            <person name="Loubradou J."/>
            <person name="Henrissat B."/>
            <person name="Grigoriev I.V."/>
            <person name="Corradi N."/>
            <person name="Roux C."/>
            <person name="Martin F.M."/>
        </authorList>
    </citation>
    <scope>NUCLEOTIDE SEQUENCE [LARGE SCALE GENOMIC DNA]</scope>
    <source>
        <strain evidence="1 2">DAOM 227022</strain>
    </source>
</reference>
<gene>
    <name evidence="1" type="ORF">C1645_818774</name>
</gene>
<proteinExistence type="predicted"/>
<accession>A0A397TC87</accession>
<keyword evidence="2" id="KW-1185">Reference proteome</keyword>
<dbReference type="OrthoDB" id="2348469at2759"/>
<comment type="caution">
    <text evidence="1">The sequence shown here is derived from an EMBL/GenBank/DDBJ whole genome shotgun (WGS) entry which is preliminary data.</text>
</comment>
<protein>
    <submittedName>
        <fullName evidence="1">Uncharacterized protein</fullName>
    </submittedName>
</protein>
<dbReference type="AlphaFoldDB" id="A0A397TC87"/>
<evidence type="ECO:0000313" key="1">
    <source>
        <dbReference type="EMBL" id="RIA93907.1"/>
    </source>
</evidence>
<evidence type="ECO:0000313" key="2">
    <source>
        <dbReference type="Proteomes" id="UP000265703"/>
    </source>
</evidence>
<dbReference type="Proteomes" id="UP000265703">
    <property type="component" value="Unassembled WGS sequence"/>
</dbReference>
<sequence length="134" mass="15624">MNYKLKKSGDPPVTIQYKEEIEAILDKNRPTLNPKSCIDFSNSPLRKEEDLNIQESLTEKNQMETSCVIPKIGRRYKNKYENNDADIDLDDQTAIRCDVLNNLSNSLNSLHKKQNQVNQVNQDDLEFPEFEYNE</sequence>
<organism evidence="1 2">
    <name type="scientific">Glomus cerebriforme</name>
    <dbReference type="NCBI Taxonomy" id="658196"/>
    <lineage>
        <taxon>Eukaryota</taxon>
        <taxon>Fungi</taxon>
        <taxon>Fungi incertae sedis</taxon>
        <taxon>Mucoromycota</taxon>
        <taxon>Glomeromycotina</taxon>
        <taxon>Glomeromycetes</taxon>
        <taxon>Glomerales</taxon>
        <taxon>Glomeraceae</taxon>
        <taxon>Glomus</taxon>
    </lineage>
</organism>